<organism evidence="3 4">
    <name type="scientific">Clostridium botulinum</name>
    <dbReference type="NCBI Taxonomy" id="1491"/>
    <lineage>
        <taxon>Bacteria</taxon>
        <taxon>Bacillati</taxon>
        <taxon>Bacillota</taxon>
        <taxon>Clostridia</taxon>
        <taxon>Eubacteriales</taxon>
        <taxon>Clostridiaceae</taxon>
        <taxon>Clostridium</taxon>
    </lineage>
</organism>
<evidence type="ECO:0000256" key="1">
    <source>
        <dbReference type="PIRNR" id="PIRNR021438"/>
    </source>
</evidence>
<evidence type="ECO:0000256" key="2">
    <source>
        <dbReference type="SAM" id="Phobius"/>
    </source>
</evidence>
<keyword evidence="2" id="KW-1133">Transmembrane helix</keyword>
<protein>
    <recommendedName>
        <fullName evidence="1">Protein DltD</fullName>
    </recommendedName>
</protein>
<dbReference type="PANTHER" id="PTHR40039:SF1">
    <property type="entry name" value="PROTEIN DLTD"/>
    <property type="match status" value="1"/>
</dbReference>
<keyword evidence="1 2" id="KW-0472">Membrane</keyword>
<dbReference type="GO" id="GO:0070395">
    <property type="term" value="P:lipoteichoic acid biosynthetic process"/>
    <property type="evidence" value="ECO:0007669"/>
    <property type="project" value="UniProtKB-UniRule"/>
</dbReference>
<sequence length="398" mass="46730">MKKRGIGLLVLFSILASGFILLNYIDNYYESKIRDKYYDQIGYNLLTEKNQGLELQKKSLQRKDNILIYGSSELSTTDISTHPNNFFHNKNAGFQVNLIGRGYSQSIIHVINFQALGNDLKDKKIVFIISPQWFNSGGLTQAGFNMNVSELQYYTFMFNKNIDKSYKIRASKRISSLLVNSMDNIHIKSFAYLYSKDNIFTKGLLTVMTPYYKFKYYLLSIKDKIDTYKIMNGFKDKNMVENPKVKEFDWIEEKKKVTSEAKSLTTNNDFGILNHYYDTYIKQKVSGLKGAYKNVSYTKSPEYDDFRYLLDTCKSIGVKPLFVSVPVHGKWYDYCGFSKEDRNEYYKKINKMVTSYGFEILDLSQYEHEDYVLKDIMHLGWKGWLYFDEAIVKYYKNN</sequence>
<name>A0ABC8CYW7_CLOBO</name>
<keyword evidence="1" id="KW-1003">Cell membrane</keyword>
<keyword evidence="2" id="KW-0812">Transmembrane</keyword>
<gene>
    <name evidence="3" type="primary">dltD</name>
    <name evidence="3" type="ORF">C7M56_18780</name>
</gene>
<accession>A0ABC8CYW7</accession>
<dbReference type="PIRSF" id="PIRSF021438">
    <property type="entry name" value="DltD"/>
    <property type="match status" value="1"/>
</dbReference>
<dbReference type="Pfam" id="PF04914">
    <property type="entry name" value="DltD"/>
    <property type="match status" value="1"/>
</dbReference>
<dbReference type="AlphaFoldDB" id="A0ABC8CYW7"/>
<dbReference type="SUPFAM" id="SSF52266">
    <property type="entry name" value="SGNH hydrolase"/>
    <property type="match status" value="1"/>
</dbReference>
<dbReference type="InterPro" id="IPR006998">
    <property type="entry name" value="DltD"/>
</dbReference>
<dbReference type="EMBL" id="CP027777">
    <property type="protein sequence ID" value="AVQ40594.1"/>
    <property type="molecule type" value="Genomic_DNA"/>
</dbReference>
<proteinExistence type="inferred from homology"/>
<dbReference type="PANTHER" id="PTHR40039">
    <property type="entry name" value="PROTEIN DLTD"/>
    <property type="match status" value="1"/>
</dbReference>
<reference evidence="3 4" key="1">
    <citation type="submission" date="2018-01" db="EMBL/GenBank/DDBJ databases">
        <title>Genetic Diversity of Clostridium botulinum in seafood.</title>
        <authorList>
            <person name="Athira V."/>
            <person name="Arun Jyothi P.V."/>
            <person name="Lalitha K.V."/>
            <person name="Joseph T.C."/>
        </authorList>
    </citation>
    <scope>NUCLEOTIDE SEQUENCE [LARGE SCALE GENOMIC DNA]</scope>
    <source>
        <strain evidence="3 4">Mfbjulcb8</strain>
    </source>
</reference>
<comment type="pathway">
    <text evidence="1">Cell wall biogenesis; lipoteichoic acid biosynthesis.</text>
</comment>
<dbReference type="RefSeq" id="WP_159036134.1">
    <property type="nucleotide sequence ID" value="NZ_CP027777.1"/>
</dbReference>
<comment type="similarity">
    <text evidence="1">Belongs to the DltD family.</text>
</comment>
<evidence type="ECO:0000313" key="4">
    <source>
        <dbReference type="Proteomes" id="UP000240615"/>
    </source>
</evidence>
<dbReference type="NCBIfam" id="TIGR04092">
    <property type="entry name" value="LTA_DltD"/>
    <property type="match status" value="1"/>
</dbReference>
<dbReference type="GO" id="GO:0005886">
    <property type="term" value="C:plasma membrane"/>
    <property type="evidence" value="ECO:0007669"/>
    <property type="project" value="UniProtKB-UniRule"/>
</dbReference>
<feature type="transmembrane region" description="Helical" evidence="2">
    <location>
        <begin position="6"/>
        <end position="25"/>
    </location>
</feature>
<dbReference type="InterPro" id="IPR023896">
    <property type="entry name" value="LTA_DltD"/>
</dbReference>
<evidence type="ECO:0000313" key="3">
    <source>
        <dbReference type="EMBL" id="AVQ40594.1"/>
    </source>
</evidence>
<dbReference type="Proteomes" id="UP000240615">
    <property type="component" value="Chromosome"/>
</dbReference>